<accession>A0A699T2Q4</accession>
<proteinExistence type="predicted"/>
<evidence type="ECO:0000313" key="1">
    <source>
        <dbReference type="EMBL" id="GFD03234.1"/>
    </source>
</evidence>
<dbReference type="AlphaFoldDB" id="A0A699T2Q4"/>
<comment type="caution">
    <text evidence="1">The sequence shown here is derived from an EMBL/GenBank/DDBJ whole genome shotgun (WGS) entry which is preliminary data.</text>
</comment>
<name>A0A699T2Q4_TANCI</name>
<protein>
    <submittedName>
        <fullName evidence="1">Uncharacterized protein</fullName>
    </submittedName>
</protein>
<dbReference type="EMBL" id="BKCJ011203561">
    <property type="protein sequence ID" value="GFD03234.1"/>
    <property type="molecule type" value="Genomic_DNA"/>
</dbReference>
<reference evidence="1" key="1">
    <citation type="journal article" date="2019" name="Sci. Rep.">
        <title>Draft genome of Tanacetum cinerariifolium, the natural source of mosquito coil.</title>
        <authorList>
            <person name="Yamashiro T."/>
            <person name="Shiraishi A."/>
            <person name="Satake H."/>
            <person name="Nakayama K."/>
        </authorList>
    </citation>
    <scope>NUCLEOTIDE SEQUENCE</scope>
</reference>
<sequence length="54" mass="5559">SLILAVRQLVEEGLAETQVQADDVVDAAVQENVAKDVAPDAIPSPPSHAIPSPS</sequence>
<gene>
    <name evidence="1" type="ORF">Tci_875203</name>
</gene>
<feature type="non-terminal residue" evidence="1">
    <location>
        <position position="1"/>
    </location>
</feature>
<organism evidence="1">
    <name type="scientific">Tanacetum cinerariifolium</name>
    <name type="common">Dalmatian daisy</name>
    <name type="synonym">Chrysanthemum cinerariifolium</name>
    <dbReference type="NCBI Taxonomy" id="118510"/>
    <lineage>
        <taxon>Eukaryota</taxon>
        <taxon>Viridiplantae</taxon>
        <taxon>Streptophyta</taxon>
        <taxon>Embryophyta</taxon>
        <taxon>Tracheophyta</taxon>
        <taxon>Spermatophyta</taxon>
        <taxon>Magnoliopsida</taxon>
        <taxon>eudicotyledons</taxon>
        <taxon>Gunneridae</taxon>
        <taxon>Pentapetalae</taxon>
        <taxon>asterids</taxon>
        <taxon>campanulids</taxon>
        <taxon>Asterales</taxon>
        <taxon>Asteraceae</taxon>
        <taxon>Asteroideae</taxon>
        <taxon>Anthemideae</taxon>
        <taxon>Anthemidinae</taxon>
        <taxon>Tanacetum</taxon>
    </lineage>
</organism>